<evidence type="ECO:0000313" key="2">
    <source>
        <dbReference type="Proteomes" id="UP000032142"/>
    </source>
</evidence>
<gene>
    <name evidence="1" type="ORF">F383_38818</name>
</gene>
<sequence length="9" mass="999">MPVCHGRVT</sequence>
<dbReference type="Proteomes" id="UP000032142">
    <property type="component" value="Unassembled WGS sequence"/>
</dbReference>
<protein>
    <submittedName>
        <fullName evidence="1">Uncharacterized protein</fullName>
    </submittedName>
</protein>
<accession>A0A0B0MGW5</accession>
<reference evidence="2" key="1">
    <citation type="submission" date="2014-09" db="EMBL/GenBank/DDBJ databases">
        <authorList>
            <person name="Mudge J."/>
            <person name="Ramaraj T."/>
            <person name="Lindquist I.E."/>
            <person name="Bharti A.K."/>
            <person name="Sundararajan A."/>
            <person name="Cameron C.T."/>
            <person name="Woodward J.E."/>
            <person name="May G.D."/>
            <person name="Brubaker C."/>
            <person name="Broadhvest J."/>
            <person name="Wilkins T.A."/>
        </authorList>
    </citation>
    <scope>NUCLEOTIDE SEQUENCE</scope>
    <source>
        <strain evidence="2">cv. AKA8401</strain>
    </source>
</reference>
<keyword evidence="2" id="KW-1185">Reference proteome</keyword>
<comment type="caution">
    <text evidence="1">The sequence shown here is derived from an EMBL/GenBank/DDBJ whole genome shotgun (WGS) entry which is preliminary data.</text>
</comment>
<dbReference type="EMBL" id="JRRC01108489">
    <property type="protein sequence ID" value="KHG00030.1"/>
    <property type="molecule type" value="Genomic_DNA"/>
</dbReference>
<name>A0A0B0MGW5_GOSAR</name>
<evidence type="ECO:0000313" key="1">
    <source>
        <dbReference type="EMBL" id="KHG00030.1"/>
    </source>
</evidence>
<proteinExistence type="predicted"/>
<organism evidence="1 2">
    <name type="scientific">Gossypium arboreum</name>
    <name type="common">Tree cotton</name>
    <name type="synonym">Gossypium nanking</name>
    <dbReference type="NCBI Taxonomy" id="29729"/>
    <lineage>
        <taxon>Eukaryota</taxon>
        <taxon>Viridiplantae</taxon>
        <taxon>Streptophyta</taxon>
        <taxon>Embryophyta</taxon>
        <taxon>Tracheophyta</taxon>
        <taxon>Spermatophyta</taxon>
        <taxon>Magnoliopsida</taxon>
        <taxon>eudicotyledons</taxon>
        <taxon>Gunneridae</taxon>
        <taxon>Pentapetalae</taxon>
        <taxon>rosids</taxon>
        <taxon>malvids</taxon>
        <taxon>Malvales</taxon>
        <taxon>Malvaceae</taxon>
        <taxon>Malvoideae</taxon>
        <taxon>Gossypium</taxon>
    </lineage>
</organism>